<proteinExistence type="predicted"/>
<feature type="region of interest" description="Disordered" evidence="1">
    <location>
        <begin position="325"/>
        <end position="345"/>
    </location>
</feature>
<evidence type="ECO:0000313" key="3">
    <source>
        <dbReference type="Proteomes" id="UP000777482"/>
    </source>
</evidence>
<feature type="compositionally biased region" description="Low complexity" evidence="1">
    <location>
        <begin position="510"/>
        <end position="532"/>
    </location>
</feature>
<feature type="compositionally biased region" description="Basic and acidic residues" evidence="1">
    <location>
        <begin position="146"/>
        <end position="160"/>
    </location>
</feature>
<protein>
    <submittedName>
        <fullName evidence="2">Uncharacterized protein</fullName>
    </submittedName>
</protein>
<feature type="compositionally biased region" description="Low complexity" evidence="1">
    <location>
        <begin position="1"/>
        <end position="22"/>
    </location>
</feature>
<feature type="region of interest" description="Disordered" evidence="1">
    <location>
        <begin position="413"/>
        <end position="598"/>
    </location>
</feature>
<dbReference type="OrthoDB" id="2529088at2759"/>
<feature type="region of interest" description="Disordered" evidence="1">
    <location>
        <begin position="1"/>
        <end position="41"/>
    </location>
</feature>
<feature type="region of interest" description="Disordered" evidence="1">
    <location>
        <begin position="692"/>
        <end position="724"/>
    </location>
</feature>
<feature type="region of interest" description="Disordered" evidence="1">
    <location>
        <begin position="612"/>
        <end position="644"/>
    </location>
</feature>
<gene>
    <name evidence="2" type="ORF">C6P46_004713</name>
</gene>
<dbReference type="Proteomes" id="UP000777482">
    <property type="component" value="Unassembled WGS sequence"/>
</dbReference>
<sequence>MSSPPSAALRRGLSSSSAARAAPLPPSSSRPRSASQTRTDKKALIDALAEELKRAKAQAEEEARQMIEMEEQVEAKHREFLDEEAHLKAKREANAATIASLRRDLARIKQQVEDAARIDEHEAETYLALLQDHERDVVQGATSGDPGRHADNDKHQHAANDEFSSPSRRFIAGQSFLAPASPPLPFNEHRPSAPHPSRSHAHVSRTNTHIDSERFVPPSAAAQGMRRFTPGFVDQLTSSGFTYDEDEFADPSEQLRDCPLFPLATLAVLDVAKRSELIVLTPRRPLSSLRPVNQSSRPPVALATPLRSRTSRFGTISDYSAEFSASPRRSSSFPLPTQPTSPQRPVFPAKASGGLERGAMGAIGPKAGARLLASQQVRRTVCQVDELERFGAADERDYGSDLRQQVALDADVFPNAVNAQPTSERLGGDRPHATSDNKPYEPAIGPPANQHPVHRVPVPQLVEPEIEIHSPRPLLPEDRRMSIHDLTRQASEEEKLDDPEEADRRKESLSRASGAGLGSPFAADAAAATAHATEQHPASTAPIEPLRKHPHRRPPISGLNRAMTSPEDSTSQGTRDVSHSSLRPRKVSAGSTTSVSKDAVLDQLSDAIRRERRKAEAYRRERKQGQLEVRFTPESKSERQEETMESLRSEIVEVKAELEWANDLDEETAEKYLELISSSTPIDKLRSKRDVVSGFDPSALGDGAANSPSPTMSPLPTAATMETR</sequence>
<feature type="compositionally biased region" description="Basic and acidic residues" evidence="1">
    <location>
        <begin position="466"/>
        <end position="493"/>
    </location>
</feature>
<feature type="compositionally biased region" description="Low complexity" evidence="1">
    <location>
        <begin position="325"/>
        <end position="334"/>
    </location>
</feature>
<dbReference type="EMBL" id="PUHQ01000046">
    <property type="protein sequence ID" value="KAG0660259.1"/>
    <property type="molecule type" value="Genomic_DNA"/>
</dbReference>
<feature type="compositionally biased region" description="Polar residues" evidence="1">
    <location>
        <begin position="562"/>
        <end position="581"/>
    </location>
</feature>
<accession>A0A9P6W235</accession>
<evidence type="ECO:0000313" key="2">
    <source>
        <dbReference type="EMBL" id="KAG0660259.1"/>
    </source>
</evidence>
<feature type="region of interest" description="Disordered" evidence="1">
    <location>
        <begin position="139"/>
        <end position="165"/>
    </location>
</feature>
<dbReference type="AlphaFoldDB" id="A0A9P6W235"/>
<evidence type="ECO:0000256" key="1">
    <source>
        <dbReference type="SAM" id="MobiDB-lite"/>
    </source>
</evidence>
<reference evidence="2 3" key="1">
    <citation type="submission" date="2020-11" db="EMBL/GenBank/DDBJ databases">
        <title>Kefir isolates.</title>
        <authorList>
            <person name="Marcisauskas S."/>
            <person name="Kim Y."/>
            <person name="Blasche S."/>
        </authorList>
    </citation>
    <scope>NUCLEOTIDE SEQUENCE [LARGE SCALE GENOMIC DNA]</scope>
    <source>
        <strain evidence="2 3">KR</strain>
    </source>
</reference>
<keyword evidence="3" id="KW-1185">Reference proteome</keyword>
<organism evidence="2 3">
    <name type="scientific">Rhodotorula mucilaginosa</name>
    <name type="common">Yeast</name>
    <name type="synonym">Rhodotorula rubra</name>
    <dbReference type="NCBI Taxonomy" id="5537"/>
    <lineage>
        <taxon>Eukaryota</taxon>
        <taxon>Fungi</taxon>
        <taxon>Dikarya</taxon>
        <taxon>Basidiomycota</taxon>
        <taxon>Pucciniomycotina</taxon>
        <taxon>Microbotryomycetes</taxon>
        <taxon>Sporidiobolales</taxon>
        <taxon>Sporidiobolaceae</taxon>
        <taxon>Rhodotorula</taxon>
    </lineage>
</organism>
<name>A0A9P6W235_RHOMI</name>
<feature type="region of interest" description="Disordered" evidence="1">
    <location>
        <begin position="180"/>
        <end position="213"/>
    </location>
</feature>
<feature type="compositionally biased region" description="Basic and acidic residues" evidence="1">
    <location>
        <begin position="426"/>
        <end position="439"/>
    </location>
</feature>
<comment type="caution">
    <text evidence="2">The sequence shown here is derived from an EMBL/GenBank/DDBJ whole genome shotgun (WGS) entry which is preliminary data.</text>
</comment>
<feature type="compositionally biased region" description="Polar residues" evidence="1">
    <location>
        <begin position="706"/>
        <end position="724"/>
    </location>
</feature>